<dbReference type="PATRIC" id="fig|1157951.4.peg.2023"/>
<keyword evidence="1" id="KW-0175">Coiled coil</keyword>
<dbReference type="Proteomes" id="UP000005012">
    <property type="component" value="Chromosome"/>
</dbReference>
<evidence type="ECO:0008006" key="5">
    <source>
        <dbReference type="Google" id="ProtNLM"/>
    </source>
</evidence>
<dbReference type="AlphaFoldDB" id="A0A140NPJ7"/>
<feature type="coiled-coil region" evidence="1">
    <location>
        <begin position="54"/>
        <end position="91"/>
    </location>
</feature>
<dbReference type="OrthoDB" id="6455710at2"/>
<proteinExistence type="predicted"/>
<reference evidence="3 4" key="1">
    <citation type="journal article" date="2012" name="J. Bacteriol.">
        <title>Complete Genome Sequence of Providencia stuartii Clinical Isolate MRSN 2154.</title>
        <authorList>
            <person name="Clifford R.J."/>
            <person name="Hang J."/>
            <person name="Riley M.C."/>
            <person name="Onmus-Leone F."/>
            <person name="Kuschner R.A."/>
            <person name="Lesho E.P."/>
            <person name="Waterman P.E."/>
        </authorList>
    </citation>
    <scope>NUCLEOTIDE SEQUENCE [LARGE SCALE GENOMIC DNA]</scope>
    <source>
        <strain evidence="3 4">MRSN 2154</strain>
    </source>
</reference>
<name>A0A140NPJ7_PROSM</name>
<dbReference type="GeneID" id="93517334"/>
<dbReference type="InterPro" id="IPR052534">
    <property type="entry name" value="Extracell_DNA_Util/SecSys_Comp"/>
</dbReference>
<dbReference type="KEGG" id="psi:S70_10065"/>
<dbReference type="EMBL" id="CP003488">
    <property type="protein sequence ID" value="AFH93872.1"/>
    <property type="molecule type" value="Genomic_DNA"/>
</dbReference>
<keyword evidence="2" id="KW-1133">Transmembrane helix</keyword>
<feature type="transmembrane region" description="Helical" evidence="2">
    <location>
        <begin position="21"/>
        <end position="39"/>
    </location>
</feature>
<dbReference type="PANTHER" id="PTHR40278:SF1">
    <property type="entry name" value="DNA UTILIZATION PROTEIN HOFN"/>
    <property type="match status" value="1"/>
</dbReference>
<organism evidence="3 4">
    <name type="scientific">Providencia stuartii (strain MRSN 2154)</name>
    <dbReference type="NCBI Taxonomy" id="1157951"/>
    <lineage>
        <taxon>Bacteria</taxon>
        <taxon>Pseudomonadati</taxon>
        <taxon>Pseudomonadota</taxon>
        <taxon>Gammaproteobacteria</taxon>
        <taxon>Enterobacterales</taxon>
        <taxon>Morganellaceae</taxon>
        <taxon>Providencia</taxon>
    </lineage>
</organism>
<dbReference type="InterPro" id="IPR007813">
    <property type="entry name" value="PilN"/>
</dbReference>
<dbReference type="PANTHER" id="PTHR40278">
    <property type="entry name" value="DNA UTILIZATION PROTEIN HOFN"/>
    <property type="match status" value="1"/>
</dbReference>
<dbReference type="RefSeq" id="WP_004916052.1">
    <property type="nucleotide sequence ID" value="NC_017731.1"/>
</dbReference>
<protein>
    <recommendedName>
        <fullName evidence="5">Fimbrial assembly protein (PilN)</fullName>
    </recommendedName>
</protein>
<accession>A0A140NPJ7</accession>
<gene>
    <name evidence="3" type="ordered locus">S70_10065</name>
</gene>
<evidence type="ECO:0000256" key="2">
    <source>
        <dbReference type="SAM" id="Phobius"/>
    </source>
</evidence>
<evidence type="ECO:0000256" key="1">
    <source>
        <dbReference type="SAM" id="Coils"/>
    </source>
</evidence>
<sequence>MYQVNFLPWRQQRITRNKRRCFALFILQSCLVAIVVIYSSSQQQFEQTQWQITKMQLEQHVAQKQQQIKVINEKQAKLAEWQTHRQHLNRQAQSNRTRLNLLYKLPELTPQKSWLAKVSLTGNNLEIAAVSYDFHDISQLITRLESNPLLHQVQLIKMGKTRQVNYLHVSAHYQEETNE</sequence>
<evidence type="ECO:0000313" key="4">
    <source>
        <dbReference type="Proteomes" id="UP000005012"/>
    </source>
</evidence>
<dbReference type="HOGENOM" id="CLU_081304_2_1_6"/>
<reference evidence="4" key="2">
    <citation type="submission" date="2012-04" db="EMBL/GenBank/DDBJ databases">
        <title>Complete genome sequence of Providencia stuartii clinical isolate MRSN 2154.</title>
        <authorList>
            <person name="Clifford R.J."/>
            <person name="Hang J."/>
            <person name="Riley M.C."/>
            <person name="Onmus-Leone F."/>
            <person name="Kuschner R.A."/>
            <person name="Lesho E.P."/>
            <person name="Waterman P.E."/>
        </authorList>
    </citation>
    <scope>NUCLEOTIDE SEQUENCE [LARGE SCALE GENOMIC DNA]</scope>
    <source>
        <strain evidence="4">MRSN 2154</strain>
    </source>
</reference>
<dbReference type="Pfam" id="PF05137">
    <property type="entry name" value="PilN"/>
    <property type="match status" value="1"/>
</dbReference>
<keyword evidence="2" id="KW-0812">Transmembrane</keyword>
<keyword evidence="2" id="KW-0472">Membrane</keyword>
<evidence type="ECO:0000313" key="3">
    <source>
        <dbReference type="EMBL" id="AFH93872.1"/>
    </source>
</evidence>